<dbReference type="GO" id="GO:0008998">
    <property type="term" value="F:ribonucleoside-triphosphate reductase (thioredoxin) activity"/>
    <property type="evidence" value="ECO:0007669"/>
    <property type="project" value="UniProtKB-EC"/>
</dbReference>
<evidence type="ECO:0000256" key="1">
    <source>
        <dbReference type="ARBA" id="ARBA00001922"/>
    </source>
</evidence>
<sequence>MDASARSGGDFPASAPAANPVFYRTYSRRQTDKGRETWSEVCDRTLADIAELGRFTPEEQDLINRMQRQLKALISGRALWVMGTDWIHQPENFSGAYNCTSTNVTDWKAFGLMMDLAMMGCGTGAVLEPKFINRLPAIVNRLQVQITGAIGATPPQQRQDKTRIHRQGSQAHIQVGDSRRGWVDSYQVLMELASDPSFGGEVQLTVDLSDVRPAGEILKGFGGVANPIKLPTLYERCAAILNKAVGRQLNSVECCLLIDEAASCIVAGNIRRCLPEDALVHTSKGLVPIQHIQVGDLVQTPLGFRKVVNKFDQGFQNVYEIETNATAPRATLNHQQAILLDPRGAIHWKRVAELNPGDRLIHNTQVLPGTITHLPADFTAIRSSHSQTAKPLVIPDLTPEVAWLIGFTHGDGYIVLGRNKHNKPYGRVEWAMNGSDAEDISRIRHKLDSALKCFGLTAEYSQVKGKNTAKFICSSIRLAEYFHRYIKQPNVPLQVPPFILQGTTDIRAAYLAGLMDSDGTVNNHPPHLVTTIYPSFARQVGVVLSSLGIAGRMTIVRPQEQNWQPKYNLTLPAFKERYNNLIAPHSVKGAIRQDLKTYGFTIPGELMREVFTYSEMRAMGFQGSRFVDANYERYVAEADVELPIPVTVKGLGSYDYVRTFDIEVEEAHCFYCDGYLTHNSAGMRQFDGEDQLGSTAKDNLWQQDENGNWRIDPERDALRMANHTRVFHRKPTLEETIEAVRKQFYSGEGAIQWAGEAVARANCDLIPPDQKSDFLKAYEAGSAKDWLQKRDPSLSAEELEDRIHRYGLNPCVTADTWIHTGDGPRQVKDLIGIQHSTYVNGELFSTTTAGFFYTGTKPVFKLITQEGYQVRLTGNHKVLKVTAQTQKRQYSEWVAAETLQPGDRVLLHNHRELQPWDGAGTFEAGWLLGNLLGDGSLAKTQWNDIALLRYWQDSQDEMSQFAVALLKTSVGYERRVDEVHDHSTLKHRVINSTGLAQLAATFGMTQGCKVITPAIEQASYPFYQGFLRGLFDADGSVQGNHTKGISIRLAQSNLANLQAVQRMLARLGIISTLYSERRLEGYLAPYFCQAQHELIITKDNLSKFQEVIGFQEPAKAAKLSELLGSYTYKEQFNQERFAATVMSLIPDGIEPVYDCTVPGPHRFDANGFVAHNCGEIIGSNYHCNLSEIHLNQIDPYNYKEQEEAFAAGALAVAALLNHRFQEPRYQRSREWDPIVGVSFTGLFDFFVKAFGVDWLRWWQEGRPETPTGLTFKRKEQEYLTRWREIAHQTVWDYCDRHGLRRPNRCTTVQPAGTKSLLTGAAPGWHPPKAQRYIRRITFGKNDPVALACLEYGYSIVPSQSDKDENGNLLNDPFDPRCTEWLVELPVEVPWANLPGADQIEIEQFSALAQFDFYMQVQKHYTTHNTSATIELREDEVEALGSRIFKAIQEDEGYMSAALLARFDAPFPRLPFEKIDKATYEQLSAEVLRRRQTEDFFGALMRYDRGFLNTEGPAGCDAMGCLLPEATPQGQS</sequence>
<dbReference type="Gene3D" id="3.20.70.20">
    <property type="match status" value="2"/>
</dbReference>
<dbReference type="Gene3D" id="3.10.28.10">
    <property type="entry name" value="Homing endonucleases"/>
    <property type="match status" value="2"/>
</dbReference>
<evidence type="ECO:0000256" key="3">
    <source>
        <dbReference type="ARBA" id="ARBA00022813"/>
    </source>
</evidence>
<proteinExistence type="predicted"/>
<dbReference type="InterPro" id="IPR054158">
    <property type="entry name" value="RNR-II_ins_dom"/>
</dbReference>
<reference evidence="8" key="1">
    <citation type="submission" date="2021-02" db="EMBL/GenBank/DDBJ databases">
        <title>The CRISPR/cas machinery reduction and long-range gene transfer in the hot spring cyanobacterium Synechococcus.</title>
        <authorList>
            <person name="Dvorak P."/>
            <person name="Jahodarova E."/>
            <person name="Hasler P."/>
            <person name="Poulickova A."/>
        </authorList>
    </citation>
    <scope>NUCLEOTIDE SEQUENCE</scope>
    <source>
        <strain evidence="8">Rupite</strain>
    </source>
</reference>
<dbReference type="RefSeq" id="WP_244350210.1">
    <property type="nucleotide sequence ID" value="NZ_JAFIRA010000017.1"/>
</dbReference>
<dbReference type="Proteomes" id="UP000830835">
    <property type="component" value="Unassembled WGS sequence"/>
</dbReference>
<dbReference type="InterPro" id="IPR036844">
    <property type="entry name" value="Hint_dom_sf"/>
</dbReference>
<keyword evidence="3" id="KW-0068">Autocatalytic cleavage</keyword>
<dbReference type="InterPro" id="IPR013345">
    <property type="entry name" value="RTP_Rdtase_AdoCbl-dep"/>
</dbReference>
<evidence type="ECO:0000256" key="2">
    <source>
        <dbReference type="ARBA" id="ARBA00022628"/>
    </source>
</evidence>
<accession>A0ABT0CAV0</accession>
<dbReference type="SMART" id="SM00305">
    <property type="entry name" value="HintC"/>
    <property type="match status" value="2"/>
</dbReference>
<feature type="domain" description="DOD-type homing endonuclease" evidence="7">
    <location>
        <begin position="404"/>
        <end position="549"/>
    </location>
</feature>
<dbReference type="SUPFAM" id="SSF51998">
    <property type="entry name" value="PFL-like glycyl radical enzymes"/>
    <property type="match status" value="3"/>
</dbReference>
<dbReference type="PANTHER" id="PTHR43371">
    <property type="entry name" value="VITAMIN B12-DEPENDENT RIBONUCLEOTIDE REDUCTASE"/>
    <property type="match status" value="1"/>
</dbReference>
<dbReference type="InterPro" id="IPR027434">
    <property type="entry name" value="Homing_endonucl"/>
</dbReference>
<dbReference type="Pfam" id="PF05204">
    <property type="entry name" value="Hom_end"/>
    <property type="match status" value="1"/>
</dbReference>
<dbReference type="InterPro" id="IPR030934">
    <property type="entry name" value="Intein_C"/>
</dbReference>
<feature type="domain" description="DOD-type homing endonuclease" evidence="7">
    <location>
        <begin position="927"/>
        <end position="1069"/>
    </location>
</feature>
<dbReference type="Pfam" id="PF21995">
    <property type="entry name" value="RNR-II_ins_dom"/>
    <property type="match status" value="1"/>
</dbReference>
<keyword evidence="9" id="KW-1185">Reference proteome</keyword>
<dbReference type="InterPro" id="IPR003586">
    <property type="entry name" value="Hint_dom_C"/>
</dbReference>
<dbReference type="InterPro" id="IPR006142">
    <property type="entry name" value="INTEIN"/>
</dbReference>
<dbReference type="PROSITE" id="PS50819">
    <property type="entry name" value="INTEIN_ENDONUCLEASE"/>
    <property type="match status" value="2"/>
</dbReference>
<dbReference type="InterPro" id="IPR003587">
    <property type="entry name" value="Hint_dom_N"/>
</dbReference>
<dbReference type="InterPro" id="IPR007869">
    <property type="entry name" value="Homing_endonuc_PI-Sce"/>
</dbReference>
<comment type="caution">
    <text evidence="8">The sequence shown here is derived from an EMBL/GenBank/DDBJ whole genome shotgun (WGS) entry which is preliminary data.</text>
</comment>
<dbReference type="SUPFAM" id="SSF51294">
    <property type="entry name" value="Hedgehog/intein (Hint) domain"/>
    <property type="match status" value="2"/>
</dbReference>
<dbReference type="InterPro" id="IPR006141">
    <property type="entry name" value="Intein_N"/>
</dbReference>
<dbReference type="Gene3D" id="3.30.1620.10">
    <property type="entry name" value="b-12 dependent (class ii) ribonucleotide reductase, Chain A, Domain 2"/>
    <property type="match status" value="1"/>
</dbReference>
<dbReference type="NCBIfam" id="TIGR02505">
    <property type="entry name" value="RTPR"/>
    <property type="match status" value="1"/>
</dbReference>
<evidence type="ECO:0000256" key="5">
    <source>
        <dbReference type="ARBA" id="ARBA00023002"/>
    </source>
</evidence>
<evidence type="ECO:0000313" key="9">
    <source>
        <dbReference type="Proteomes" id="UP000830835"/>
    </source>
</evidence>
<dbReference type="SUPFAM" id="SSF55608">
    <property type="entry name" value="Homing endonucleases"/>
    <property type="match status" value="2"/>
</dbReference>
<dbReference type="Gene3D" id="2.170.16.10">
    <property type="entry name" value="Hedgehog/Intein (Hint) domain"/>
    <property type="match status" value="2"/>
</dbReference>
<evidence type="ECO:0000313" key="8">
    <source>
        <dbReference type="EMBL" id="MCJ2542912.1"/>
    </source>
</evidence>
<dbReference type="EMBL" id="JAFIRA010000017">
    <property type="protein sequence ID" value="MCJ2542912.1"/>
    <property type="molecule type" value="Genomic_DNA"/>
</dbReference>
<organism evidence="8 9">
    <name type="scientific">Thermostichus vulcanus str. 'Rupite'</name>
    <dbReference type="NCBI Taxonomy" id="2813851"/>
    <lineage>
        <taxon>Bacteria</taxon>
        <taxon>Bacillati</taxon>
        <taxon>Cyanobacteriota</taxon>
        <taxon>Cyanophyceae</taxon>
        <taxon>Thermostichales</taxon>
        <taxon>Thermostichaceae</taxon>
        <taxon>Thermostichus</taxon>
    </lineage>
</organism>
<dbReference type="InterPro" id="IPR004042">
    <property type="entry name" value="Intein_endonuc_central"/>
</dbReference>
<dbReference type="SMART" id="SM00306">
    <property type="entry name" value="HintN"/>
    <property type="match status" value="2"/>
</dbReference>
<keyword evidence="5 8" id="KW-0560">Oxidoreductase</keyword>
<dbReference type="InterPro" id="IPR004860">
    <property type="entry name" value="LAGLIDADG_dom"/>
</dbReference>
<dbReference type="NCBIfam" id="TIGR01443">
    <property type="entry name" value="intein_Cterm"/>
    <property type="match status" value="1"/>
</dbReference>
<comment type="cofactor">
    <cofactor evidence="1">
        <name>adenosylcob(III)alamin</name>
        <dbReference type="ChEBI" id="CHEBI:18408"/>
    </cofactor>
</comment>
<evidence type="ECO:0000259" key="7">
    <source>
        <dbReference type="PROSITE" id="PS50819"/>
    </source>
</evidence>
<gene>
    <name evidence="8" type="primary">nrdJ</name>
    <name evidence="8" type="ORF">JX360_08340</name>
</gene>
<dbReference type="PROSITE" id="PS50818">
    <property type="entry name" value="INTEIN_C_TER"/>
    <property type="match status" value="1"/>
</dbReference>
<keyword evidence="2" id="KW-0846">Cobalamin</keyword>
<dbReference type="EC" id="1.17.4.2" evidence="8"/>
<dbReference type="PROSITE" id="PS50817">
    <property type="entry name" value="INTEIN_N_TER"/>
    <property type="match status" value="1"/>
</dbReference>
<keyword evidence="4" id="KW-0651">Protein splicing</keyword>
<dbReference type="PRINTS" id="PR00379">
    <property type="entry name" value="INTEIN"/>
</dbReference>
<evidence type="ECO:0000256" key="4">
    <source>
        <dbReference type="ARBA" id="ARBA00023000"/>
    </source>
</evidence>
<dbReference type="InterPro" id="IPR050862">
    <property type="entry name" value="RdRp_reductase_class-2"/>
</dbReference>
<evidence type="ECO:0000256" key="6">
    <source>
        <dbReference type="ARBA" id="ARBA00023285"/>
    </source>
</evidence>
<keyword evidence="6" id="KW-0170">Cobalt</keyword>
<dbReference type="CDD" id="cd00081">
    <property type="entry name" value="Hint"/>
    <property type="match status" value="1"/>
</dbReference>
<protein>
    <submittedName>
        <fullName evidence="8">Ribonucleoside-triphosphate reductase, adenosylcobalamin-dependent</fullName>
        <ecNumber evidence="8">1.17.4.2</ecNumber>
    </submittedName>
</protein>
<name>A0ABT0CAV0_THEVL</name>
<dbReference type="Pfam" id="PF14528">
    <property type="entry name" value="LAGLIDADG_3"/>
    <property type="match status" value="1"/>
</dbReference>
<dbReference type="PANTHER" id="PTHR43371:SF1">
    <property type="entry name" value="RIBONUCLEOSIDE-DIPHOSPHATE REDUCTASE"/>
    <property type="match status" value="1"/>
</dbReference>